<dbReference type="Pfam" id="PF00144">
    <property type="entry name" value="Beta-lactamase"/>
    <property type="match status" value="1"/>
</dbReference>
<dbReference type="OrthoDB" id="9793489at2"/>
<dbReference type="InterPro" id="IPR001466">
    <property type="entry name" value="Beta-lactam-related"/>
</dbReference>
<organism evidence="2 3">
    <name type="scientific">Paraflavitalea soli</name>
    <dbReference type="NCBI Taxonomy" id="2315862"/>
    <lineage>
        <taxon>Bacteria</taxon>
        <taxon>Pseudomonadati</taxon>
        <taxon>Bacteroidota</taxon>
        <taxon>Chitinophagia</taxon>
        <taxon>Chitinophagales</taxon>
        <taxon>Chitinophagaceae</taxon>
        <taxon>Paraflavitalea</taxon>
    </lineage>
</organism>
<dbReference type="EMBL" id="CP032157">
    <property type="protein sequence ID" value="AXY73373.1"/>
    <property type="molecule type" value="Genomic_DNA"/>
</dbReference>
<dbReference type="AlphaFoldDB" id="A0A3B7MJA1"/>
<dbReference type="GO" id="GO:0016787">
    <property type="term" value="F:hydrolase activity"/>
    <property type="evidence" value="ECO:0007669"/>
    <property type="project" value="UniProtKB-KW"/>
</dbReference>
<sequence length="461" mass="51885">MKRAFVAMLFIIAAVAETRAQAPSDREVEKSLDKLLQSEFKAGEPGIVVLAARKGKVIYRKAFGSANLEMDVPLKPDMVFRIGSVTKQFTAIGILQLAEQGKLRLSDSVQQYIKDFPSKGHTISIEQLLTHTSGIHEYTIIDHPDPYIERHDFTPQFIINHFKNAPLDFVPGTKYAYSNSGYVLLAYIIEKVSGSLYHDYMRKNVLDRAGLQHTYYVNEKTIVQGRVNGYTRDRGFYENTDYQTVSMGYGCGDLLSTVDDLYAWNNALLAGKLVKKETLDKAFTSYKLPNGKPTGYGYGWYSTVLNGAQCIKHEGQVSGFIAMESYYPEQDVFVAYLTNVKSGEDRTDFSDRRFRLFSKIPTMVLGDLLPKEVPIADSILDTYTGKYKAASGTKTIEVNRSGHALFLVDRVPFKMHALAENRFKVIELPIDTVVEFVRGADGKITGLKVEQNGTFEWKKIQ</sequence>
<dbReference type="RefSeq" id="WP_119049211.1">
    <property type="nucleotide sequence ID" value="NZ_CP032157.1"/>
</dbReference>
<dbReference type="PANTHER" id="PTHR46825">
    <property type="entry name" value="D-ALANYL-D-ALANINE-CARBOXYPEPTIDASE/ENDOPEPTIDASE AMPH"/>
    <property type="match status" value="1"/>
</dbReference>
<gene>
    <name evidence="2" type="ORF">D3H65_05000</name>
</gene>
<name>A0A3B7MJA1_9BACT</name>
<feature type="domain" description="Beta-lactamase-related" evidence="1">
    <location>
        <begin position="41"/>
        <end position="346"/>
    </location>
</feature>
<dbReference type="InterPro" id="IPR050491">
    <property type="entry name" value="AmpC-like"/>
</dbReference>
<dbReference type="SUPFAM" id="SSF56601">
    <property type="entry name" value="beta-lactamase/transpeptidase-like"/>
    <property type="match status" value="1"/>
</dbReference>
<dbReference type="InterPro" id="IPR012338">
    <property type="entry name" value="Beta-lactam/transpept-like"/>
</dbReference>
<proteinExistence type="predicted"/>
<evidence type="ECO:0000259" key="1">
    <source>
        <dbReference type="Pfam" id="PF00144"/>
    </source>
</evidence>
<dbReference type="PANTHER" id="PTHR46825:SF9">
    <property type="entry name" value="BETA-LACTAMASE-RELATED DOMAIN-CONTAINING PROTEIN"/>
    <property type="match status" value="1"/>
</dbReference>
<keyword evidence="2" id="KW-0378">Hydrolase</keyword>
<protein>
    <submittedName>
        <fullName evidence="2">Serine hydrolase</fullName>
    </submittedName>
</protein>
<dbReference type="Proteomes" id="UP000263900">
    <property type="component" value="Chromosome"/>
</dbReference>
<evidence type="ECO:0000313" key="3">
    <source>
        <dbReference type="Proteomes" id="UP000263900"/>
    </source>
</evidence>
<dbReference type="Gene3D" id="3.40.710.10">
    <property type="entry name" value="DD-peptidase/beta-lactamase superfamily"/>
    <property type="match status" value="1"/>
</dbReference>
<dbReference type="KEGG" id="pseg:D3H65_05000"/>
<accession>A0A3B7MJA1</accession>
<keyword evidence="3" id="KW-1185">Reference proteome</keyword>
<reference evidence="2 3" key="1">
    <citation type="submission" date="2018-09" db="EMBL/GenBank/DDBJ databases">
        <title>Genome sequencing of strain 6GH32-13.</title>
        <authorList>
            <person name="Weon H.-Y."/>
            <person name="Heo J."/>
            <person name="Kwon S.-W."/>
        </authorList>
    </citation>
    <scope>NUCLEOTIDE SEQUENCE [LARGE SCALE GENOMIC DNA]</scope>
    <source>
        <strain evidence="2 3">5GH32-13</strain>
    </source>
</reference>
<evidence type="ECO:0000313" key="2">
    <source>
        <dbReference type="EMBL" id="AXY73373.1"/>
    </source>
</evidence>